<dbReference type="PANTHER" id="PTHR10000">
    <property type="entry name" value="PHOSPHOSERINE PHOSPHATASE"/>
    <property type="match status" value="1"/>
</dbReference>
<dbReference type="InterPro" id="IPR000150">
    <property type="entry name" value="Cof"/>
</dbReference>
<sequence>MIKLAVFDVDGTLVTKGNRRVPASCVHALNELSRKGVKLAIASGRPPFAMEQSLLEQVSFDYFVCSNGAFVRNAQHEVLYHYSFTMEETRSLIHAFKKTDNALMFQCQDAAHCYHGYKRIANMLQNFLGRLDILVDERESEGYLQDTMPLAAVAKIEDADLDMMKQRFPQFLFTPFDTCFYDINGAHDKATGVSHICEAMGWSMQDVISFGDDYNDLEMIKACGIGVAMGDAREAVKEAADYVSGLCSRNGIAQALLHYGLIDRVCDDEAVSE</sequence>
<comment type="caution">
    <text evidence="1">The sequence shown here is derived from an EMBL/GenBank/DDBJ whole genome shotgun (WGS) entry which is preliminary data.</text>
</comment>
<dbReference type="SUPFAM" id="SSF56784">
    <property type="entry name" value="HAD-like"/>
    <property type="match status" value="1"/>
</dbReference>
<evidence type="ECO:0000313" key="1">
    <source>
        <dbReference type="EMBL" id="KGJ51904.1"/>
    </source>
</evidence>
<evidence type="ECO:0000313" key="2">
    <source>
        <dbReference type="EMBL" id="MCR0233024.1"/>
    </source>
</evidence>
<dbReference type="GO" id="GO:0016791">
    <property type="term" value="F:phosphatase activity"/>
    <property type="evidence" value="ECO:0007669"/>
    <property type="project" value="TreeGrafter"/>
</dbReference>
<keyword evidence="2" id="KW-0378">Hydrolase</keyword>
<dbReference type="InterPro" id="IPR006379">
    <property type="entry name" value="HAD-SF_hydro_IIB"/>
</dbReference>
<dbReference type="InterPro" id="IPR036412">
    <property type="entry name" value="HAD-like_sf"/>
</dbReference>
<dbReference type="Proteomes" id="UP000030008">
    <property type="component" value="Unassembled WGS sequence"/>
</dbReference>
<dbReference type="NCBIfam" id="TIGR00099">
    <property type="entry name" value="Cof-subfamily"/>
    <property type="match status" value="1"/>
</dbReference>
<dbReference type="RefSeq" id="WP_008818683.1">
    <property type="nucleotide sequence ID" value="NZ_AP025565.1"/>
</dbReference>
<dbReference type="Gene3D" id="3.30.1240.10">
    <property type="match status" value="1"/>
</dbReference>
<dbReference type="PROSITE" id="PS01228">
    <property type="entry name" value="COF_1"/>
    <property type="match status" value="1"/>
</dbReference>
<reference evidence="2" key="2">
    <citation type="journal article" date="2022" name="Clin. Infect. Dis.">
        <title>Association between Clostridium innocuum and antibiotic-associated diarrhea in adults and children: A cross-sectional study and comparative genomics analysis.</title>
        <authorList>
            <person name="Cherny K.E."/>
            <person name="Muscat E.B."/>
            <person name="Balaji A."/>
            <person name="Mukherjee J."/>
            <person name="Ozer E.A."/>
            <person name="Angarone M.P."/>
            <person name="Hauser A.R."/>
            <person name="Sichel J.S."/>
            <person name="Amponsah E."/>
            <person name="Kociolek L.K."/>
        </authorList>
    </citation>
    <scope>NUCLEOTIDE SEQUENCE</scope>
    <source>
        <strain evidence="2">NU1-AC-029v</strain>
    </source>
</reference>
<gene>
    <name evidence="1" type="ORF">CIAN88_17525</name>
    <name evidence="2" type="ORF">MKC95_09630</name>
</gene>
<reference evidence="1 3" key="1">
    <citation type="submission" date="2014-08" db="EMBL/GenBank/DDBJ databases">
        <title>Clostridium innocuum, an unnegligible vancomycin-resistant pathogen causing extra-intestinal infections.</title>
        <authorList>
            <person name="Feng Y."/>
            <person name="Chiu C.-H."/>
        </authorList>
    </citation>
    <scope>NUCLEOTIDE SEQUENCE [LARGE SCALE GENOMIC DNA]</scope>
    <source>
        <strain evidence="1 3">AN88</strain>
    </source>
</reference>
<accession>A0A099I1V5</accession>
<proteinExistence type="predicted"/>
<dbReference type="NCBIfam" id="TIGR01484">
    <property type="entry name" value="HAD-SF-IIB"/>
    <property type="match status" value="1"/>
</dbReference>
<name>A0A099I1V5_CLOIN</name>
<dbReference type="SFLD" id="SFLDS00003">
    <property type="entry name" value="Haloacid_Dehalogenase"/>
    <property type="match status" value="1"/>
</dbReference>
<dbReference type="InterPro" id="IPR023214">
    <property type="entry name" value="HAD_sf"/>
</dbReference>
<dbReference type="AlphaFoldDB" id="A0A099I1V5"/>
<dbReference type="SFLD" id="SFLDG01140">
    <property type="entry name" value="C2.B:_Phosphomannomutase_and_P"/>
    <property type="match status" value="1"/>
</dbReference>
<dbReference type="PANTHER" id="PTHR10000:SF25">
    <property type="entry name" value="PHOSPHATASE YKRA-RELATED"/>
    <property type="match status" value="1"/>
</dbReference>
<dbReference type="GO" id="GO:0000287">
    <property type="term" value="F:magnesium ion binding"/>
    <property type="evidence" value="ECO:0007669"/>
    <property type="project" value="TreeGrafter"/>
</dbReference>
<dbReference type="EMBL" id="JAKTMA010000014">
    <property type="protein sequence ID" value="MCR0233024.1"/>
    <property type="molecule type" value="Genomic_DNA"/>
</dbReference>
<dbReference type="EMBL" id="JQIF01000092">
    <property type="protein sequence ID" value="KGJ51904.1"/>
    <property type="molecule type" value="Genomic_DNA"/>
</dbReference>
<organism evidence="1 3">
    <name type="scientific">Clostridium innocuum</name>
    <dbReference type="NCBI Taxonomy" id="1522"/>
    <lineage>
        <taxon>Bacteria</taxon>
        <taxon>Bacillati</taxon>
        <taxon>Bacillota</taxon>
        <taxon>Clostridia</taxon>
        <taxon>Eubacteriales</taxon>
        <taxon>Clostridiaceae</taxon>
        <taxon>Clostridium</taxon>
    </lineage>
</organism>
<dbReference type="Pfam" id="PF08282">
    <property type="entry name" value="Hydrolase_3"/>
    <property type="match status" value="1"/>
</dbReference>
<protein>
    <submittedName>
        <fullName evidence="2">Cof-type HAD-IIB family hydrolase</fullName>
    </submittedName>
    <submittedName>
        <fullName evidence="1">Haloacid dehalogenase</fullName>
    </submittedName>
</protein>
<evidence type="ECO:0000313" key="3">
    <source>
        <dbReference type="Proteomes" id="UP000030008"/>
    </source>
</evidence>
<dbReference type="Gene3D" id="3.40.50.1000">
    <property type="entry name" value="HAD superfamily/HAD-like"/>
    <property type="match status" value="1"/>
</dbReference>
<dbReference type="GO" id="GO:0005829">
    <property type="term" value="C:cytosol"/>
    <property type="evidence" value="ECO:0007669"/>
    <property type="project" value="TreeGrafter"/>
</dbReference>
<dbReference type="Proteomes" id="UP001203972">
    <property type="component" value="Unassembled WGS sequence"/>
</dbReference>